<feature type="compositionally biased region" description="Basic and acidic residues" evidence="1">
    <location>
        <begin position="263"/>
        <end position="276"/>
    </location>
</feature>
<proteinExistence type="predicted"/>
<feature type="compositionally biased region" description="Basic and acidic residues" evidence="1">
    <location>
        <begin position="68"/>
        <end position="79"/>
    </location>
</feature>
<feature type="compositionally biased region" description="Polar residues" evidence="1">
    <location>
        <begin position="125"/>
        <end position="142"/>
    </location>
</feature>
<organism evidence="2">
    <name type="scientific">Noccaea caerulescens</name>
    <name type="common">Alpine penny-cress</name>
    <name type="synonym">Thlaspi caerulescens</name>
    <dbReference type="NCBI Taxonomy" id="107243"/>
    <lineage>
        <taxon>Eukaryota</taxon>
        <taxon>Viridiplantae</taxon>
        <taxon>Streptophyta</taxon>
        <taxon>Embryophyta</taxon>
        <taxon>Tracheophyta</taxon>
        <taxon>Spermatophyta</taxon>
        <taxon>Magnoliopsida</taxon>
        <taxon>eudicotyledons</taxon>
        <taxon>Gunneridae</taxon>
        <taxon>Pentapetalae</taxon>
        <taxon>rosids</taxon>
        <taxon>malvids</taxon>
        <taxon>Brassicales</taxon>
        <taxon>Brassicaceae</taxon>
        <taxon>Coluteocarpeae</taxon>
        <taxon>Noccaea</taxon>
    </lineage>
</organism>
<dbReference type="AlphaFoldDB" id="A0A1J3DLD5"/>
<dbReference type="PANTHER" id="PTHR34660">
    <property type="entry name" value="MYB-LIKE PROTEIN X"/>
    <property type="match status" value="1"/>
</dbReference>
<name>A0A1J3DLD5_NOCCA</name>
<accession>A0A1J3DLD5</accession>
<dbReference type="EMBL" id="GEVI01012578">
    <property type="protein sequence ID" value="JAU19742.1"/>
    <property type="molecule type" value="Transcribed_RNA"/>
</dbReference>
<feature type="compositionally biased region" description="Basic and acidic residues" evidence="1">
    <location>
        <begin position="181"/>
        <end position="194"/>
    </location>
</feature>
<feature type="compositionally biased region" description="Basic and acidic residues" evidence="1">
    <location>
        <begin position="101"/>
        <end position="124"/>
    </location>
</feature>
<protein>
    <submittedName>
        <fullName evidence="2">Uncharacterized protein</fullName>
    </submittedName>
</protein>
<feature type="compositionally biased region" description="Basic and acidic residues" evidence="1">
    <location>
        <begin position="216"/>
        <end position="225"/>
    </location>
</feature>
<dbReference type="PANTHER" id="PTHR34660:SF9">
    <property type="entry name" value="DNA BINDING PROTEIN"/>
    <property type="match status" value="1"/>
</dbReference>
<evidence type="ECO:0000256" key="1">
    <source>
        <dbReference type="SAM" id="MobiDB-lite"/>
    </source>
</evidence>
<gene>
    <name evidence="2" type="ORF">GA_TR515_c0_g1_i1_g.1762</name>
</gene>
<reference evidence="2" key="1">
    <citation type="submission" date="2016-07" db="EMBL/GenBank/DDBJ databases">
        <title>De novo transcriptome assembly of four accessions of the metal hyperaccumulator plant Noccaea caerulescens.</title>
        <authorList>
            <person name="Blande D."/>
            <person name="Halimaa P."/>
            <person name="Tervahauta A.I."/>
            <person name="Aarts M.G."/>
            <person name="Karenlampi S.O."/>
        </authorList>
    </citation>
    <scope>NUCLEOTIDE SEQUENCE</scope>
</reference>
<sequence>MSRCFPFPPPGYILNGIRDEAMIESIKGAEEKAKKDRRRKEKKRDKNEKKEKKDKKDKKDKKEKKRKEREERGDGESEKHSHKRRRKEEGVKDGQNQKFEVFPKLKERENECLEKSSLTVERELLQSTSQNSCDSTLNSNEKQPLDARHSSLNSNELLPKQPVDGRHNTLNSSELLPKQPLDGRHNNNDSESIIRIRLPLRRQRDPEVMMTTTNKDQQKPREIKLDSSQLQKPLEMKLDSSQLSTRELQVNQQHPCSTSAPEHASKPLEEKRKDDPISTMKPGKEKKKSSTSSTPGGASQHSGLCSICPPSMALQFLNVVENWVPNTIQRRIELTNSEDEECWWLMKKPSSHTESCKQVNRNNESKQVMNSSKAWPCARLLPEADVYALPYTVPF</sequence>
<feature type="compositionally biased region" description="Polar residues" evidence="1">
    <location>
        <begin position="239"/>
        <end position="260"/>
    </location>
</feature>
<feature type="compositionally biased region" description="Basic residues" evidence="1">
    <location>
        <begin position="52"/>
        <end position="67"/>
    </location>
</feature>
<evidence type="ECO:0000313" key="2">
    <source>
        <dbReference type="EMBL" id="JAU19742.1"/>
    </source>
</evidence>
<feature type="region of interest" description="Disordered" evidence="1">
    <location>
        <begin position="28"/>
        <end position="302"/>
    </location>
</feature>